<dbReference type="PANTHER" id="PTHR31286">
    <property type="entry name" value="GLYCINE-RICH CELL WALL STRUCTURAL PROTEIN 1.8-LIKE"/>
    <property type="match status" value="1"/>
</dbReference>
<feature type="domain" description="CCHC-type" evidence="3">
    <location>
        <begin position="210"/>
        <end position="225"/>
    </location>
</feature>
<dbReference type="InterPro" id="IPR025836">
    <property type="entry name" value="Zn_knuckle_CX2CX4HX4C"/>
</dbReference>
<dbReference type="Pfam" id="PF14392">
    <property type="entry name" value="zf-CCHC_4"/>
    <property type="match status" value="1"/>
</dbReference>
<dbReference type="Pfam" id="PF14111">
    <property type="entry name" value="DUF4283"/>
    <property type="match status" value="1"/>
</dbReference>
<dbReference type="InterPro" id="IPR040256">
    <property type="entry name" value="At4g02000-like"/>
</dbReference>
<evidence type="ECO:0000313" key="5">
    <source>
        <dbReference type="Proteomes" id="UP000323000"/>
    </source>
</evidence>
<keyword evidence="1" id="KW-0863">Zinc-finger</keyword>
<gene>
    <name evidence="4" type="ORF">EZV62_002101</name>
</gene>
<keyword evidence="5" id="KW-1185">Reference proteome</keyword>
<reference evidence="5" key="1">
    <citation type="journal article" date="2019" name="Gigascience">
        <title>De novo genome assembly of the endangered Acer yangbiense, a plant species with extremely small populations endemic to Yunnan Province, China.</title>
        <authorList>
            <person name="Yang J."/>
            <person name="Wariss H.M."/>
            <person name="Tao L."/>
            <person name="Zhang R."/>
            <person name="Yun Q."/>
            <person name="Hollingsworth P."/>
            <person name="Dao Z."/>
            <person name="Luo G."/>
            <person name="Guo H."/>
            <person name="Ma Y."/>
            <person name="Sun W."/>
        </authorList>
    </citation>
    <scope>NUCLEOTIDE SEQUENCE [LARGE SCALE GENOMIC DNA]</scope>
    <source>
        <strain evidence="5">cv. Malutang</strain>
    </source>
</reference>
<dbReference type="PROSITE" id="PS50158">
    <property type="entry name" value="ZF_CCHC"/>
    <property type="match status" value="1"/>
</dbReference>
<keyword evidence="1" id="KW-0862">Zinc</keyword>
<accession>A0A5C7IY45</accession>
<protein>
    <recommendedName>
        <fullName evidence="3">CCHC-type domain-containing protein</fullName>
    </recommendedName>
</protein>
<evidence type="ECO:0000256" key="1">
    <source>
        <dbReference type="PROSITE-ProRule" id="PRU00047"/>
    </source>
</evidence>
<feature type="compositionally biased region" description="Basic and acidic residues" evidence="2">
    <location>
        <begin position="292"/>
        <end position="302"/>
    </location>
</feature>
<sequence length="337" mass="38237">MSETDIASLCHALSIGEKESPAKILDGNLKNRGEQRLALSLVGKVLGSKVVNREAFRDVMQRVWRVSGGVEIEAIEDNVFEFQFKNLEARQRVLSGGPWRFDKALLVLEEPSGTSEIANMEFNRTEFWVQIHNLPILCMSEEIGLFLGNMIGEVRNVDLEAGKNGSSRFIRVRVGIKVDEPLKRSLRVDLLGDGKITTMLLRYERVPDFCYKCNRLGHNIGECSNTGDNRKATTEANIRLCTWMRTVSPPKKYLYGSGKGRKEQGMRDWNEDRYGFSGTREASRSQGNWRSKQHDSDKDGGRKGIIRVVGGKEHLETSDPKIACAVKKWRHLWFCRS</sequence>
<evidence type="ECO:0000259" key="3">
    <source>
        <dbReference type="PROSITE" id="PS50158"/>
    </source>
</evidence>
<organism evidence="4 5">
    <name type="scientific">Acer yangbiense</name>
    <dbReference type="NCBI Taxonomy" id="1000413"/>
    <lineage>
        <taxon>Eukaryota</taxon>
        <taxon>Viridiplantae</taxon>
        <taxon>Streptophyta</taxon>
        <taxon>Embryophyta</taxon>
        <taxon>Tracheophyta</taxon>
        <taxon>Spermatophyta</taxon>
        <taxon>Magnoliopsida</taxon>
        <taxon>eudicotyledons</taxon>
        <taxon>Gunneridae</taxon>
        <taxon>Pentapetalae</taxon>
        <taxon>rosids</taxon>
        <taxon>malvids</taxon>
        <taxon>Sapindales</taxon>
        <taxon>Sapindaceae</taxon>
        <taxon>Hippocastanoideae</taxon>
        <taxon>Acereae</taxon>
        <taxon>Acer</taxon>
    </lineage>
</organism>
<dbReference type="Proteomes" id="UP000323000">
    <property type="component" value="Chromosome 1"/>
</dbReference>
<dbReference type="InterPro" id="IPR025558">
    <property type="entry name" value="DUF4283"/>
</dbReference>
<dbReference type="EMBL" id="VAHF01000001">
    <property type="protein sequence ID" value="TXG73522.1"/>
    <property type="molecule type" value="Genomic_DNA"/>
</dbReference>
<comment type="caution">
    <text evidence="4">The sequence shown here is derived from an EMBL/GenBank/DDBJ whole genome shotgun (WGS) entry which is preliminary data.</text>
</comment>
<dbReference type="OrthoDB" id="1750606at2759"/>
<evidence type="ECO:0000256" key="2">
    <source>
        <dbReference type="SAM" id="MobiDB-lite"/>
    </source>
</evidence>
<keyword evidence="1" id="KW-0479">Metal-binding</keyword>
<name>A0A5C7IY45_9ROSI</name>
<proteinExistence type="predicted"/>
<dbReference type="PANTHER" id="PTHR31286:SF167">
    <property type="entry name" value="OS09G0268800 PROTEIN"/>
    <property type="match status" value="1"/>
</dbReference>
<feature type="region of interest" description="Disordered" evidence="2">
    <location>
        <begin position="277"/>
        <end position="304"/>
    </location>
</feature>
<dbReference type="InterPro" id="IPR001878">
    <property type="entry name" value="Znf_CCHC"/>
</dbReference>
<dbReference type="AlphaFoldDB" id="A0A5C7IY45"/>
<dbReference type="GO" id="GO:0008270">
    <property type="term" value="F:zinc ion binding"/>
    <property type="evidence" value="ECO:0007669"/>
    <property type="project" value="UniProtKB-KW"/>
</dbReference>
<dbReference type="GO" id="GO:0003676">
    <property type="term" value="F:nucleic acid binding"/>
    <property type="evidence" value="ECO:0007669"/>
    <property type="project" value="InterPro"/>
</dbReference>
<evidence type="ECO:0000313" key="4">
    <source>
        <dbReference type="EMBL" id="TXG73522.1"/>
    </source>
</evidence>